<dbReference type="CDD" id="cd00112">
    <property type="entry name" value="LDLa"/>
    <property type="match status" value="1"/>
</dbReference>
<protein>
    <submittedName>
        <fullName evidence="6 7">Low-density lipoprotein receptor-related protein 8</fullName>
    </submittedName>
</protein>
<dbReference type="GeneID" id="101845424"/>
<dbReference type="SMART" id="SM00192">
    <property type="entry name" value="LDLa"/>
    <property type="match status" value="1"/>
</dbReference>
<feature type="chain" id="PRO_5045021126" evidence="4">
    <location>
        <begin position="28"/>
        <end position="89"/>
    </location>
</feature>
<keyword evidence="6 7" id="KW-0449">Lipoprotein</keyword>
<dbReference type="RefSeq" id="XP_035828060.1">
    <property type="nucleotide sequence ID" value="XM_035972167.1"/>
</dbReference>
<feature type="disulfide bond" evidence="2">
    <location>
        <begin position="70"/>
        <end position="85"/>
    </location>
</feature>
<evidence type="ECO:0000256" key="3">
    <source>
        <dbReference type="SAM" id="MobiDB-lite"/>
    </source>
</evidence>
<feature type="disulfide bond" evidence="2">
    <location>
        <begin position="58"/>
        <end position="76"/>
    </location>
</feature>
<keyword evidence="6 7" id="KW-0675">Receptor</keyword>
<dbReference type="Gene3D" id="4.10.400.10">
    <property type="entry name" value="Low-density Lipoprotein Receptor"/>
    <property type="match status" value="1"/>
</dbReference>
<gene>
    <name evidence="6 7" type="primary">LOC101845424</name>
</gene>
<dbReference type="Proteomes" id="UP000694888">
    <property type="component" value="Unplaced"/>
</dbReference>
<evidence type="ECO:0000313" key="5">
    <source>
        <dbReference type="Proteomes" id="UP000694888"/>
    </source>
</evidence>
<feature type="disulfide bond" evidence="2">
    <location>
        <begin position="51"/>
        <end position="63"/>
    </location>
</feature>
<evidence type="ECO:0000256" key="4">
    <source>
        <dbReference type="SAM" id="SignalP"/>
    </source>
</evidence>
<name>A0ABM0K2S2_APLCA</name>
<evidence type="ECO:0000313" key="7">
    <source>
        <dbReference type="RefSeq" id="XP_035828060.1"/>
    </source>
</evidence>
<sequence length="89" mass="9908">MAASRMHRMTLLVLLLLVCNDLALVSSRPQQNPRRNHRPGARRSGSNRDICGGGQFRCGDNSCIPYFWRCDEDNDCPGAEDERDCPASG</sequence>
<keyword evidence="5" id="KW-1185">Reference proteome</keyword>
<evidence type="ECO:0000256" key="1">
    <source>
        <dbReference type="ARBA" id="ARBA00023157"/>
    </source>
</evidence>
<evidence type="ECO:0000256" key="2">
    <source>
        <dbReference type="PROSITE-ProRule" id="PRU00124"/>
    </source>
</evidence>
<organism evidence="5 6">
    <name type="scientific">Aplysia californica</name>
    <name type="common">California sea hare</name>
    <dbReference type="NCBI Taxonomy" id="6500"/>
    <lineage>
        <taxon>Eukaryota</taxon>
        <taxon>Metazoa</taxon>
        <taxon>Spiralia</taxon>
        <taxon>Lophotrochozoa</taxon>
        <taxon>Mollusca</taxon>
        <taxon>Gastropoda</taxon>
        <taxon>Heterobranchia</taxon>
        <taxon>Euthyneura</taxon>
        <taxon>Tectipleura</taxon>
        <taxon>Aplysiida</taxon>
        <taxon>Aplysioidea</taxon>
        <taxon>Aplysiidae</taxon>
        <taxon>Aplysia</taxon>
    </lineage>
</organism>
<reference evidence="6 7" key="1">
    <citation type="submission" date="2025-05" db="UniProtKB">
        <authorList>
            <consortium name="RefSeq"/>
        </authorList>
    </citation>
    <scope>IDENTIFICATION</scope>
</reference>
<keyword evidence="1 2" id="KW-1015">Disulfide bond</keyword>
<dbReference type="InterPro" id="IPR036055">
    <property type="entry name" value="LDL_receptor-like_sf"/>
</dbReference>
<proteinExistence type="predicted"/>
<keyword evidence="4" id="KW-0732">Signal</keyword>
<dbReference type="RefSeq" id="XP_005107426.1">
    <property type="nucleotide sequence ID" value="XM_005107369.3"/>
</dbReference>
<feature type="signal peptide" evidence="4">
    <location>
        <begin position="1"/>
        <end position="27"/>
    </location>
</feature>
<feature type="region of interest" description="Disordered" evidence="3">
    <location>
        <begin position="28"/>
        <end position="52"/>
    </location>
</feature>
<accession>A0ABM0K2S2</accession>
<dbReference type="InterPro" id="IPR023415">
    <property type="entry name" value="LDLR_class-A_CS"/>
</dbReference>
<dbReference type="InterPro" id="IPR002172">
    <property type="entry name" value="LDrepeatLR_classA_rpt"/>
</dbReference>
<evidence type="ECO:0000313" key="6">
    <source>
        <dbReference type="RefSeq" id="XP_005107426.1"/>
    </source>
</evidence>
<dbReference type="Pfam" id="PF00057">
    <property type="entry name" value="Ldl_recept_a"/>
    <property type="match status" value="1"/>
</dbReference>
<dbReference type="PROSITE" id="PS50068">
    <property type="entry name" value="LDLRA_2"/>
    <property type="match status" value="1"/>
</dbReference>
<dbReference type="SUPFAM" id="SSF57424">
    <property type="entry name" value="LDL receptor-like module"/>
    <property type="match status" value="1"/>
</dbReference>
<dbReference type="PROSITE" id="PS01209">
    <property type="entry name" value="LDLRA_1"/>
    <property type="match status" value="1"/>
</dbReference>